<dbReference type="InterPro" id="IPR015915">
    <property type="entry name" value="Kelch-typ_b-propeller"/>
</dbReference>
<feature type="non-terminal residue" evidence="1">
    <location>
        <position position="389"/>
    </location>
</feature>
<keyword evidence="2" id="KW-1185">Reference proteome</keyword>
<protein>
    <recommendedName>
        <fullName evidence="3">Kelch motif family protein</fullName>
    </recommendedName>
</protein>
<evidence type="ECO:0000313" key="1">
    <source>
        <dbReference type="EMBL" id="ETO18446.1"/>
    </source>
</evidence>
<dbReference type="Proteomes" id="UP000023152">
    <property type="component" value="Unassembled WGS sequence"/>
</dbReference>
<proteinExistence type="predicted"/>
<reference evidence="1 2" key="1">
    <citation type="journal article" date="2013" name="Curr. Biol.">
        <title>The Genome of the Foraminiferan Reticulomyxa filosa.</title>
        <authorList>
            <person name="Glockner G."/>
            <person name="Hulsmann N."/>
            <person name="Schleicher M."/>
            <person name="Noegel A.A."/>
            <person name="Eichinger L."/>
            <person name="Gallinger C."/>
            <person name="Pawlowski J."/>
            <person name="Sierra R."/>
            <person name="Euteneuer U."/>
            <person name="Pillet L."/>
            <person name="Moustafa A."/>
            <person name="Platzer M."/>
            <person name="Groth M."/>
            <person name="Szafranski K."/>
            <person name="Schliwa M."/>
        </authorList>
    </citation>
    <scope>NUCLEOTIDE SEQUENCE [LARGE SCALE GENOMIC DNA]</scope>
</reference>
<evidence type="ECO:0008006" key="3">
    <source>
        <dbReference type="Google" id="ProtNLM"/>
    </source>
</evidence>
<dbReference type="Gene3D" id="2.120.10.80">
    <property type="entry name" value="Kelch-type beta propeller"/>
    <property type="match status" value="1"/>
</dbReference>
<organism evidence="1 2">
    <name type="scientific">Reticulomyxa filosa</name>
    <dbReference type="NCBI Taxonomy" id="46433"/>
    <lineage>
        <taxon>Eukaryota</taxon>
        <taxon>Sar</taxon>
        <taxon>Rhizaria</taxon>
        <taxon>Retaria</taxon>
        <taxon>Foraminifera</taxon>
        <taxon>Monothalamids</taxon>
        <taxon>Reticulomyxidae</taxon>
        <taxon>Reticulomyxa</taxon>
    </lineage>
</organism>
<sequence>MCKDEILICGGKNERDCYSYHILKNEYKFICSYPNEVKLTGHCVVKFVESKDSNETVLLSFGGLYKHTLMLRYVSVWGNNNGMNKTKNCNCWLPLTDSDNNLISIGRDEDNYYGMRAVIGGRDNHLLFITYYPSNIHVFDLITFQFIKRDSFPTNNNVHFHCLILKPENDFEITKKNANANKANKNNIMLLFCFMTGLSIEYDEDNNSFQFHKVRVCTSIRSFYRYPFVCVDNFILFFGGVNRSGDTSILLHKYSIIRNKWMKHEQPLSISRGNYIALLSEDKSFVYMLGMPIDHDGVSTLKKTEVKKWVVKGEEQWIFEDKHIVDIEDINIDLEEMRQELDIKKLKLCDIQKKKTEIEIIIEYWMHSLLINKTGWIDDFNVIILRYIL</sequence>
<comment type="caution">
    <text evidence="1">The sequence shown here is derived from an EMBL/GenBank/DDBJ whole genome shotgun (WGS) entry which is preliminary data.</text>
</comment>
<dbReference type="SUPFAM" id="SSF117281">
    <property type="entry name" value="Kelch motif"/>
    <property type="match status" value="1"/>
</dbReference>
<gene>
    <name evidence="1" type="ORF">RFI_18819</name>
</gene>
<dbReference type="EMBL" id="ASPP01014892">
    <property type="protein sequence ID" value="ETO18446.1"/>
    <property type="molecule type" value="Genomic_DNA"/>
</dbReference>
<dbReference type="OrthoDB" id="432528at2759"/>
<evidence type="ECO:0000313" key="2">
    <source>
        <dbReference type="Proteomes" id="UP000023152"/>
    </source>
</evidence>
<dbReference type="AlphaFoldDB" id="X6MXV2"/>
<accession>X6MXV2</accession>
<name>X6MXV2_RETFI</name>